<name>A0A382MX59_9ZZZZ</name>
<evidence type="ECO:0000313" key="2">
    <source>
        <dbReference type="EMBL" id="SVC53110.1"/>
    </source>
</evidence>
<feature type="transmembrane region" description="Helical" evidence="1">
    <location>
        <begin position="14"/>
        <end position="31"/>
    </location>
</feature>
<keyword evidence="1" id="KW-0812">Transmembrane</keyword>
<dbReference type="EMBL" id="UINC01096322">
    <property type="protein sequence ID" value="SVC53110.1"/>
    <property type="molecule type" value="Genomic_DNA"/>
</dbReference>
<proteinExistence type="predicted"/>
<dbReference type="AlphaFoldDB" id="A0A382MX59"/>
<keyword evidence="1" id="KW-1133">Transmembrane helix</keyword>
<organism evidence="2">
    <name type="scientific">marine metagenome</name>
    <dbReference type="NCBI Taxonomy" id="408172"/>
    <lineage>
        <taxon>unclassified sequences</taxon>
        <taxon>metagenomes</taxon>
        <taxon>ecological metagenomes</taxon>
    </lineage>
</organism>
<keyword evidence="1" id="KW-0472">Membrane</keyword>
<gene>
    <name evidence="2" type="ORF">METZ01_LOCUS305964</name>
</gene>
<dbReference type="Gene3D" id="1.20.1270.70">
    <property type="entry name" value="Designed single chain three-helix bundle"/>
    <property type="match status" value="1"/>
</dbReference>
<sequence>MHETWSLVRDITEVLGLFLMPLMAWVMWSLINHGKQIIVLEQKVNDSLNQRLGGIEQRVGGLETKIDELGESVTESSLACRMVVHDNNSLHDRINQKFDTLISKLDNIER</sequence>
<accession>A0A382MX59</accession>
<evidence type="ECO:0000256" key="1">
    <source>
        <dbReference type="SAM" id="Phobius"/>
    </source>
</evidence>
<reference evidence="2" key="1">
    <citation type="submission" date="2018-05" db="EMBL/GenBank/DDBJ databases">
        <authorList>
            <person name="Lanie J.A."/>
            <person name="Ng W.-L."/>
            <person name="Kazmierczak K.M."/>
            <person name="Andrzejewski T.M."/>
            <person name="Davidsen T.M."/>
            <person name="Wayne K.J."/>
            <person name="Tettelin H."/>
            <person name="Glass J.I."/>
            <person name="Rusch D."/>
            <person name="Podicherti R."/>
            <person name="Tsui H.-C.T."/>
            <person name="Winkler M.E."/>
        </authorList>
    </citation>
    <scope>NUCLEOTIDE SEQUENCE</scope>
</reference>
<protein>
    <submittedName>
        <fullName evidence="2">Uncharacterized protein</fullName>
    </submittedName>
</protein>